<evidence type="ECO:0000313" key="2">
    <source>
        <dbReference type="Proteomes" id="UP000230066"/>
    </source>
</evidence>
<protein>
    <submittedName>
        <fullName evidence="1">Uncharacterized protein</fullName>
    </submittedName>
</protein>
<feature type="non-terminal residue" evidence="1">
    <location>
        <position position="1"/>
    </location>
</feature>
<dbReference type="Proteomes" id="UP000230066">
    <property type="component" value="Unassembled WGS sequence"/>
</dbReference>
<dbReference type="EMBL" id="JXXN02015840">
    <property type="protein sequence ID" value="THD18168.1"/>
    <property type="molecule type" value="Genomic_DNA"/>
</dbReference>
<keyword evidence="2" id="KW-1185">Reference proteome</keyword>
<name>A0A4E0R7B1_FASHE</name>
<evidence type="ECO:0000313" key="1">
    <source>
        <dbReference type="EMBL" id="THD18168.1"/>
    </source>
</evidence>
<comment type="caution">
    <text evidence="1">The sequence shown here is derived from an EMBL/GenBank/DDBJ whole genome shotgun (WGS) entry which is preliminary data.</text>
</comment>
<sequence>LSDWHRLSGHTIQTSGLVTKRGSKRLDPALRLDIRDLAFQATAHGLNFISVQLGVRYLEVTPDGPGCSCGYPDVQSTSESIGDVDTADASAGQTVPIPCSAEFNDPDVQCRSSCPVPMFTFGRDRIDVPQTVPRSRSLFFSQMHNSGSHVDLSSDDAFGSTSSVVELPVLELDEYYSKFNDTCVRDLFPAVWFDLISVVDAEKSDIKIDELPPVRHKHTNGLRESILIRFLSVSVVGNVSPSGLHRLTALIQRVNSYPAYPCCRLPVTNSDYVSMVPGQIGDHVPTQSIQLEISDLVINCYAEHVKCQAPYEHISLQAHSVQWILKSPMYPLDISNSLRLCKISRETWHDMADFIMCAECWQSESGGAPATGHPMLLSHYLSFAFTRSRIQIDGISARIALIDTGASNELTERPLRCTPLLSVSSCSCFSWSSGCPDLWASNTEFALLSSSEFRLKMENPIQLVLDRESSPVLLCLITSLWHHAGEVCSSLKSGRDVFCSPTKTDWTDGLYLQKRHSVRSEQESRVLRCDLGGPVHCRLLTGHCTDIFQLVVERDFHVFLFDQRNLTAVPVLEHISSSVGGGRKPYFVLGDTPEPKTIPDEHPLVSVSCQFSRDVSSKSGE</sequence>
<dbReference type="AlphaFoldDB" id="A0A4E0R7B1"/>
<proteinExistence type="predicted"/>
<organism evidence="1 2">
    <name type="scientific">Fasciola hepatica</name>
    <name type="common">Liver fluke</name>
    <dbReference type="NCBI Taxonomy" id="6192"/>
    <lineage>
        <taxon>Eukaryota</taxon>
        <taxon>Metazoa</taxon>
        <taxon>Spiralia</taxon>
        <taxon>Lophotrochozoa</taxon>
        <taxon>Platyhelminthes</taxon>
        <taxon>Trematoda</taxon>
        <taxon>Digenea</taxon>
        <taxon>Plagiorchiida</taxon>
        <taxon>Echinostomata</taxon>
        <taxon>Echinostomatoidea</taxon>
        <taxon>Fasciolidae</taxon>
        <taxon>Fasciola</taxon>
    </lineage>
</organism>
<accession>A0A4E0R7B1</accession>
<gene>
    <name evidence="1" type="ORF">D915_010805</name>
</gene>
<reference evidence="1" key="1">
    <citation type="submission" date="2019-03" db="EMBL/GenBank/DDBJ databases">
        <title>Improved annotation for the trematode Fasciola hepatica.</title>
        <authorList>
            <person name="Choi Y.-J."/>
            <person name="Martin J."/>
            <person name="Mitreva M."/>
        </authorList>
    </citation>
    <scope>NUCLEOTIDE SEQUENCE [LARGE SCALE GENOMIC DNA]</scope>
</reference>